<feature type="coiled-coil region" evidence="1">
    <location>
        <begin position="114"/>
        <end position="141"/>
    </location>
</feature>
<gene>
    <name evidence="2" type="ORF">BEN51_07995</name>
</gene>
<evidence type="ECO:0000313" key="2">
    <source>
        <dbReference type="EMBL" id="ASW43420.1"/>
    </source>
</evidence>
<accession>A0A343JD12</accession>
<organism evidence="2 3">
    <name type="scientific">Clostridium isatidis</name>
    <dbReference type="NCBI Taxonomy" id="182773"/>
    <lineage>
        <taxon>Bacteria</taxon>
        <taxon>Bacillati</taxon>
        <taxon>Bacillota</taxon>
        <taxon>Clostridia</taxon>
        <taxon>Eubacteriales</taxon>
        <taxon>Clostridiaceae</taxon>
        <taxon>Clostridium</taxon>
    </lineage>
</organism>
<keyword evidence="1" id="KW-0175">Coiled coil</keyword>
<dbReference type="EMBL" id="CP016786">
    <property type="protein sequence ID" value="ASW43420.1"/>
    <property type="molecule type" value="Genomic_DNA"/>
</dbReference>
<sequence length="216" mass="25778">MYISIPEKFIVPIIFANNFFEDFSPTNIEGKEEKGENWYSRSAFRSDLEEDVQYIEIKPSEEIIHEEIINVEDMGLQYYLVRYVDSLIAIIRELEEEGCTITQTNYVAAINSNLRKVKEIYEEYNDLIANMDREISDTELEEMVKYFSNKLRRLYEGSLEFLDCPREGYERMERLIDEVILGIENEIRENIKAYNLDFMDRKADKVYSKKNDNIYK</sequence>
<dbReference type="AlphaFoldDB" id="A0A343JD12"/>
<protein>
    <submittedName>
        <fullName evidence="2">Uncharacterized protein</fullName>
    </submittedName>
</protein>
<dbReference type="KEGG" id="cia:BEN51_07995"/>
<dbReference type="Proteomes" id="UP000264883">
    <property type="component" value="Chromosome"/>
</dbReference>
<dbReference type="OrthoDB" id="1907548at2"/>
<evidence type="ECO:0000256" key="1">
    <source>
        <dbReference type="SAM" id="Coils"/>
    </source>
</evidence>
<proteinExistence type="predicted"/>
<reference evidence="2 3" key="1">
    <citation type="submission" date="2016-08" db="EMBL/GenBank/DDBJ databases">
        <title>Complete Genome Sequence Of The Indigo Reducing Clostridium isatidis DSM15098.</title>
        <authorList>
            <person name="Little G.T."/>
            <person name="Minton N.P."/>
        </authorList>
    </citation>
    <scope>NUCLEOTIDE SEQUENCE [LARGE SCALE GENOMIC DNA]</scope>
    <source>
        <strain evidence="2 3">DSM 15098</strain>
    </source>
</reference>
<dbReference type="RefSeq" id="WP_119865554.1">
    <property type="nucleotide sequence ID" value="NZ_CP016786.1"/>
</dbReference>
<keyword evidence="3" id="KW-1185">Reference proteome</keyword>
<name>A0A343JD12_9CLOT</name>
<evidence type="ECO:0000313" key="3">
    <source>
        <dbReference type="Proteomes" id="UP000264883"/>
    </source>
</evidence>